<dbReference type="Pfam" id="PF00672">
    <property type="entry name" value="HAMP"/>
    <property type="match status" value="1"/>
</dbReference>
<evidence type="ECO:0000256" key="11">
    <source>
        <dbReference type="SAM" id="Phobius"/>
    </source>
</evidence>
<dbReference type="PANTHER" id="PTHR45436">
    <property type="entry name" value="SENSOR HISTIDINE KINASE YKOH"/>
    <property type="match status" value="1"/>
</dbReference>
<organism evidence="14 15">
    <name type="scientific">Sphingomonas colocasiae</name>
    <dbReference type="NCBI Taxonomy" id="1848973"/>
    <lineage>
        <taxon>Bacteria</taxon>
        <taxon>Pseudomonadati</taxon>
        <taxon>Pseudomonadota</taxon>
        <taxon>Alphaproteobacteria</taxon>
        <taxon>Sphingomonadales</taxon>
        <taxon>Sphingomonadaceae</taxon>
        <taxon>Sphingomonas</taxon>
    </lineage>
</organism>
<comment type="catalytic activity">
    <reaction evidence="1">
        <text>ATP + protein L-histidine = ADP + protein N-phospho-L-histidine.</text>
        <dbReference type="EC" id="2.7.13.3"/>
    </reaction>
</comment>
<evidence type="ECO:0000256" key="6">
    <source>
        <dbReference type="ARBA" id="ARBA00022692"/>
    </source>
</evidence>
<dbReference type="Pfam" id="PF02518">
    <property type="entry name" value="HATPase_c"/>
    <property type="match status" value="1"/>
</dbReference>
<dbReference type="InterPro" id="IPR004358">
    <property type="entry name" value="Sig_transdc_His_kin-like_C"/>
</dbReference>
<dbReference type="InterPro" id="IPR036890">
    <property type="entry name" value="HATPase_C_sf"/>
</dbReference>
<evidence type="ECO:0000256" key="5">
    <source>
        <dbReference type="ARBA" id="ARBA00022679"/>
    </source>
</evidence>
<dbReference type="PRINTS" id="PR00344">
    <property type="entry name" value="BCTRLSENSOR"/>
</dbReference>
<keyword evidence="7 14" id="KW-0418">Kinase</keyword>
<keyword evidence="5" id="KW-0808">Transferase</keyword>
<feature type="transmembrane region" description="Helical" evidence="11">
    <location>
        <begin position="149"/>
        <end position="172"/>
    </location>
</feature>
<comment type="subcellular location">
    <subcellularLocation>
        <location evidence="2">Membrane</location>
    </subcellularLocation>
</comment>
<dbReference type="PROSITE" id="PS50885">
    <property type="entry name" value="HAMP"/>
    <property type="match status" value="1"/>
</dbReference>
<dbReference type="CDD" id="cd00082">
    <property type="entry name" value="HisKA"/>
    <property type="match status" value="1"/>
</dbReference>
<evidence type="ECO:0000256" key="8">
    <source>
        <dbReference type="ARBA" id="ARBA00022989"/>
    </source>
</evidence>
<dbReference type="InterPro" id="IPR003660">
    <property type="entry name" value="HAMP_dom"/>
</dbReference>
<feature type="domain" description="HAMP" evidence="13">
    <location>
        <begin position="170"/>
        <end position="223"/>
    </location>
</feature>
<evidence type="ECO:0000256" key="2">
    <source>
        <dbReference type="ARBA" id="ARBA00004370"/>
    </source>
</evidence>
<reference evidence="14 15" key="1">
    <citation type="submission" date="2021-08" db="EMBL/GenBank/DDBJ databases">
        <authorList>
            <person name="Tuo L."/>
        </authorList>
    </citation>
    <scope>NUCLEOTIDE SEQUENCE [LARGE SCALE GENOMIC DNA]</scope>
    <source>
        <strain evidence="14 15">JCM 31229</strain>
    </source>
</reference>
<dbReference type="EC" id="2.7.13.3" evidence="3"/>
<dbReference type="Gene3D" id="3.30.565.10">
    <property type="entry name" value="Histidine kinase-like ATPase, C-terminal domain"/>
    <property type="match status" value="1"/>
</dbReference>
<dbReference type="InterPro" id="IPR005467">
    <property type="entry name" value="His_kinase_dom"/>
</dbReference>
<dbReference type="InterPro" id="IPR036097">
    <property type="entry name" value="HisK_dim/P_sf"/>
</dbReference>
<evidence type="ECO:0000259" key="12">
    <source>
        <dbReference type="PROSITE" id="PS50109"/>
    </source>
</evidence>
<evidence type="ECO:0000256" key="3">
    <source>
        <dbReference type="ARBA" id="ARBA00012438"/>
    </source>
</evidence>
<dbReference type="SUPFAM" id="SSF55874">
    <property type="entry name" value="ATPase domain of HSP90 chaperone/DNA topoisomerase II/histidine kinase"/>
    <property type="match status" value="1"/>
</dbReference>
<evidence type="ECO:0000256" key="1">
    <source>
        <dbReference type="ARBA" id="ARBA00000085"/>
    </source>
</evidence>
<dbReference type="SUPFAM" id="SSF158472">
    <property type="entry name" value="HAMP domain-like"/>
    <property type="match status" value="1"/>
</dbReference>
<sequence>MRISTTARLAALAALLVFASNLAVIGYVRTQTHDDTVAQLESEVAEQADALQAVYRSGGEGALARAVSALAASGDEDLVVALAGADGRVRQGNLKGPLAIGRPASFRIAPPARDAAPSGYVVRAVGGGWLLSGRRADESLLLQRALERALLVSGALSLLMGALGGVIIAYFVGRRLRVIAGVVDAVAVGDLSHRARIVSGGDAFDALAGRVNMMLDRIEGLMRELQLLTNSLAHDLRSPLSRLRVKVERAVALDDGPQRDAALNGLIQETDIIMRMLSTLLEIGRLETMHGRSQFDWIEPSALVSNLCDMYEPVMEDARIAFSAAVEGPILPMRAHGELLSQALANLVDNAMRHGCQGDGGDAIAIRLSAHGNELVLAVEDRGSGIAPEEEGEARRRFGRLDAARSRPGAGLGLALVEAVSRMHGGRLELANNAPGLAARMILPTGLAALG</sequence>
<keyword evidence="4" id="KW-0597">Phosphoprotein</keyword>
<dbReference type="EMBL" id="JAINVV010000004">
    <property type="protein sequence ID" value="MBY8822292.1"/>
    <property type="molecule type" value="Genomic_DNA"/>
</dbReference>
<dbReference type="InterPro" id="IPR003661">
    <property type="entry name" value="HisK_dim/P_dom"/>
</dbReference>
<evidence type="ECO:0000259" key="13">
    <source>
        <dbReference type="PROSITE" id="PS50885"/>
    </source>
</evidence>
<dbReference type="InterPro" id="IPR003594">
    <property type="entry name" value="HATPase_dom"/>
</dbReference>
<keyword evidence="8 11" id="KW-1133">Transmembrane helix</keyword>
<keyword evidence="6 11" id="KW-0812">Transmembrane</keyword>
<comment type="caution">
    <text evidence="14">The sequence shown here is derived from an EMBL/GenBank/DDBJ whole genome shotgun (WGS) entry which is preliminary data.</text>
</comment>
<dbReference type="InterPro" id="IPR050428">
    <property type="entry name" value="TCS_sensor_his_kinase"/>
</dbReference>
<dbReference type="PROSITE" id="PS50109">
    <property type="entry name" value="HIS_KIN"/>
    <property type="match status" value="1"/>
</dbReference>
<dbReference type="SMART" id="SM00304">
    <property type="entry name" value="HAMP"/>
    <property type="match status" value="1"/>
</dbReference>
<dbReference type="SMART" id="SM00387">
    <property type="entry name" value="HATPase_c"/>
    <property type="match status" value="1"/>
</dbReference>
<keyword evidence="15" id="KW-1185">Reference proteome</keyword>
<evidence type="ECO:0000313" key="14">
    <source>
        <dbReference type="EMBL" id="MBY8822292.1"/>
    </source>
</evidence>
<feature type="domain" description="Histidine kinase" evidence="12">
    <location>
        <begin position="231"/>
        <end position="447"/>
    </location>
</feature>
<evidence type="ECO:0000256" key="4">
    <source>
        <dbReference type="ARBA" id="ARBA00022553"/>
    </source>
</evidence>
<dbReference type="GO" id="GO:0016301">
    <property type="term" value="F:kinase activity"/>
    <property type="evidence" value="ECO:0007669"/>
    <property type="project" value="UniProtKB-KW"/>
</dbReference>
<dbReference type="SMART" id="SM00388">
    <property type="entry name" value="HisKA"/>
    <property type="match status" value="1"/>
</dbReference>
<accession>A0ABS7PLV6</accession>
<dbReference type="CDD" id="cd00075">
    <property type="entry name" value="HATPase"/>
    <property type="match status" value="1"/>
</dbReference>
<evidence type="ECO:0000256" key="7">
    <source>
        <dbReference type="ARBA" id="ARBA00022777"/>
    </source>
</evidence>
<dbReference type="RefSeq" id="WP_222989388.1">
    <property type="nucleotide sequence ID" value="NZ_JAINVV010000004.1"/>
</dbReference>
<proteinExistence type="predicted"/>
<evidence type="ECO:0000313" key="15">
    <source>
        <dbReference type="Proteomes" id="UP000706039"/>
    </source>
</evidence>
<dbReference type="SUPFAM" id="SSF47384">
    <property type="entry name" value="Homodimeric domain of signal transducing histidine kinase"/>
    <property type="match status" value="1"/>
</dbReference>
<gene>
    <name evidence="14" type="ORF">K7G82_08320</name>
</gene>
<keyword evidence="10 11" id="KW-0472">Membrane</keyword>
<dbReference type="Proteomes" id="UP000706039">
    <property type="component" value="Unassembled WGS sequence"/>
</dbReference>
<protein>
    <recommendedName>
        <fullName evidence="3">histidine kinase</fullName>
        <ecNumber evidence="3">2.7.13.3</ecNumber>
    </recommendedName>
</protein>
<evidence type="ECO:0000256" key="10">
    <source>
        <dbReference type="ARBA" id="ARBA00023136"/>
    </source>
</evidence>
<evidence type="ECO:0000256" key="9">
    <source>
        <dbReference type="ARBA" id="ARBA00023012"/>
    </source>
</evidence>
<dbReference type="PANTHER" id="PTHR45436:SF8">
    <property type="entry name" value="HISTIDINE KINASE"/>
    <property type="match status" value="1"/>
</dbReference>
<name>A0ABS7PLV6_9SPHN</name>
<keyword evidence="9" id="KW-0902">Two-component regulatory system</keyword>
<dbReference type="Gene3D" id="6.10.340.10">
    <property type="match status" value="1"/>
</dbReference>